<evidence type="ECO:0000313" key="2">
    <source>
        <dbReference type="Proteomes" id="UP000230000"/>
    </source>
</evidence>
<keyword evidence="2" id="KW-1185">Reference proteome</keyword>
<protein>
    <submittedName>
        <fullName evidence="1">Uncharacterized protein</fullName>
    </submittedName>
</protein>
<name>A0A2M9CWF1_9BACT</name>
<dbReference type="Proteomes" id="UP000230000">
    <property type="component" value="Unassembled WGS sequence"/>
</dbReference>
<dbReference type="EMBL" id="PGFG01000001">
    <property type="protein sequence ID" value="PJJ76197.1"/>
    <property type="molecule type" value="Genomic_DNA"/>
</dbReference>
<sequence length="55" mass="6471">MLTSLIEVGLQGLTMKLKMRNEKLCVYDRICNNYFLQHAGKYTILFQAREEQFLG</sequence>
<gene>
    <name evidence="1" type="ORF">BXY57_1803</name>
</gene>
<organism evidence="1 2">
    <name type="scientific">Thermoflavifilum aggregans</name>
    <dbReference type="NCBI Taxonomy" id="454188"/>
    <lineage>
        <taxon>Bacteria</taxon>
        <taxon>Pseudomonadati</taxon>
        <taxon>Bacteroidota</taxon>
        <taxon>Chitinophagia</taxon>
        <taxon>Chitinophagales</taxon>
        <taxon>Chitinophagaceae</taxon>
        <taxon>Thermoflavifilum</taxon>
    </lineage>
</organism>
<evidence type="ECO:0000313" key="1">
    <source>
        <dbReference type="EMBL" id="PJJ76197.1"/>
    </source>
</evidence>
<reference evidence="1 2" key="1">
    <citation type="submission" date="2017-11" db="EMBL/GenBank/DDBJ databases">
        <title>Genomic Encyclopedia of Archaeal and Bacterial Type Strains, Phase II (KMG-II): From Individual Species to Whole Genera.</title>
        <authorList>
            <person name="Goeker M."/>
        </authorList>
    </citation>
    <scope>NUCLEOTIDE SEQUENCE [LARGE SCALE GENOMIC DNA]</scope>
    <source>
        <strain evidence="1 2">DSM 27268</strain>
    </source>
</reference>
<comment type="caution">
    <text evidence="1">The sequence shown here is derived from an EMBL/GenBank/DDBJ whole genome shotgun (WGS) entry which is preliminary data.</text>
</comment>
<proteinExistence type="predicted"/>
<accession>A0A2M9CWF1</accession>
<dbReference type="AlphaFoldDB" id="A0A2M9CWF1"/>